<dbReference type="RefSeq" id="WP_007258221.1">
    <property type="nucleotide sequence ID" value="NZ_AOHZ01000020.1"/>
</dbReference>
<feature type="transmembrane region" description="Helical" evidence="1">
    <location>
        <begin position="12"/>
        <end position="31"/>
    </location>
</feature>
<accession>L9XF05</accession>
<organism evidence="2 3">
    <name type="scientific">Natronolimnohabitans innermongolicus JCM 12255</name>
    <dbReference type="NCBI Taxonomy" id="1227499"/>
    <lineage>
        <taxon>Archaea</taxon>
        <taxon>Methanobacteriati</taxon>
        <taxon>Methanobacteriota</taxon>
        <taxon>Stenosarchaea group</taxon>
        <taxon>Halobacteria</taxon>
        <taxon>Halobacteriales</taxon>
        <taxon>Natrialbaceae</taxon>
        <taxon>Natronolimnohabitans</taxon>
    </lineage>
</organism>
<name>L9XF05_9EURY</name>
<protein>
    <submittedName>
        <fullName evidence="2">Uncharacterized protein</fullName>
    </submittedName>
</protein>
<dbReference type="STRING" id="1227499.C493_04568"/>
<evidence type="ECO:0000313" key="3">
    <source>
        <dbReference type="Proteomes" id="UP000011602"/>
    </source>
</evidence>
<reference evidence="2 3" key="1">
    <citation type="journal article" date="2014" name="PLoS Genet.">
        <title>Phylogenetically driven sequencing of extremely halophilic archaea reveals strategies for static and dynamic osmo-response.</title>
        <authorList>
            <person name="Becker E.A."/>
            <person name="Seitzer P.M."/>
            <person name="Tritt A."/>
            <person name="Larsen D."/>
            <person name="Krusor M."/>
            <person name="Yao A.I."/>
            <person name="Wu D."/>
            <person name="Madern D."/>
            <person name="Eisen J.A."/>
            <person name="Darling A.E."/>
            <person name="Facciotti M.T."/>
        </authorList>
    </citation>
    <scope>NUCLEOTIDE SEQUENCE [LARGE SCALE GENOMIC DNA]</scope>
    <source>
        <strain evidence="2 3">JCM 12255</strain>
    </source>
</reference>
<gene>
    <name evidence="2" type="ORF">C493_04568</name>
</gene>
<evidence type="ECO:0000313" key="2">
    <source>
        <dbReference type="EMBL" id="ELY59976.1"/>
    </source>
</evidence>
<evidence type="ECO:0000256" key="1">
    <source>
        <dbReference type="SAM" id="Phobius"/>
    </source>
</evidence>
<dbReference type="OrthoDB" id="157322at2157"/>
<keyword evidence="1" id="KW-0812">Transmembrane</keyword>
<sequence>MSDEVPVESTDLLVLIAVSLGGGTLIASLLVTPAVSPQFINAIFVSAMFLAFFLFIPIMGARLFIDDDGEESDPEAETDVEH</sequence>
<dbReference type="EMBL" id="AOHZ01000020">
    <property type="protein sequence ID" value="ELY59976.1"/>
    <property type="molecule type" value="Genomic_DNA"/>
</dbReference>
<dbReference type="Proteomes" id="UP000011602">
    <property type="component" value="Unassembled WGS sequence"/>
</dbReference>
<dbReference type="eggNOG" id="arCOG11491">
    <property type="taxonomic scope" value="Archaea"/>
</dbReference>
<keyword evidence="1" id="KW-1133">Transmembrane helix</keyword>
<dbReference type="AlphaFoldDB" id="L9XF05"/>
<comment type="caution">
    <text evidence="2">The sequence shown here is derived from an EMBL/GenBank/DDBJ whole genome shotgun (WGS) entry which is preliminary data.</text>
</comment>
<keyword evidence="3" id="KW-1185">Reference proteome</keyword>
<feature type="transmembrane region" description="Helical" evidence="1">
    <location>
        <begin position="43"/>
        <end position="65"/>
    </location>
</feature>
<keyword evidence="1" id="KW-0472">Membrane</keyword>
<proteinExistence type="predicted"/>